<organism evidence="2 3">
    <name type="scientific">Streptomyces venezuelae</name>
    <dbReference type="NCBI Taxonomy" id="54571"/>
    <lineage>
        <taxon>Bacteria</taxon>
        <taxon>Bacillati</taxon>
        <taxon>Actinomycetota</taxon>
        <taxon>Actinomycetes</taxon>
        <taxon>Kitasatosporales</taxon>
        <taxon>Streptomycetaceae</taxon>
        <taxon>Streptomyces</taxon>
    </lineage>
</organism>
<dbReference type="Pfam" id="PF00550">
    <property type="entry name" value="PP-binding"/>
    <property type="match status" value="1"/>
</dbReference>
<evidence type="ECO:0000313" key="2">
    <source>
        <dbReference type="EMBL" id="QES22529.1"/>
    </source>
</evidence>
<dbReference type="RefSeq" id="WP_150270827.1">
    <property type="nucleotide sequence ID" value="NZ_CP029194.1"/>
</dbReference>
<dbReference type="Proteomes" id="UP000324106">
    <property type="component" value="Chromosome"/>
</dbReference>
<evidence type="ECO:0000259" key="1">
    <source>
        <dbReference type="PROSITE" id="PS50075"/>
    </source>
</evidence>
<proteinExistence type="predicted"/>
<dbReference type="OrthoDB" id="9811033at2"/>
<evidence type="ECO:0000313" key="3">
    <source>
        <dbReference type="Proteomes" id="UP000324106"/>
    </source>
</evidence>
<dbReference type="AlphaFoldDB" id="A0A5P2B2F8"/>
<name>A0A5P2B2F8_STRVZ</name>
<sequence>MPLEATPNEPTEHDRDAAVAFVVEAVAQLLDVDEDTLALDAPLEAIEGWDSVNQLRILVFLERELGASLDYDRFTAAETLGELASLVADTEAAGART</sequence>
<accession>A0A5P2B2F8</accession>
<dbReference type="Gene3D" id="1.10.1200.10">
    <property type="entry name" value="ACP-like"/>
    <property type="match status" value="1"/>
</dbReference>
<protein>
    <submittedName>
        <fullName evidence="2">Acyl carrier protein</fullName>
    </submittedName>
</protein>
<dbReference type="SUPFAM" id="SSF47336">
    <property type="entry name" value="ACP-like"/>
    <property type="match status" value="1"/>
</dbReference>
<reference evidence="2 3" key="1">
    <citation type="submission" date="2018-05" db="EMBL/GenBank/DDBJ databases">
        <title>Streptomyces venezuelae.</title>
        <authorList>
            <person name="Kim W."/>
            <person name="Lee N."/>
            <person name="Cho B.-K."/>
        </authorList>
    </citation>
    <scope>NUCLEOTIDE SEQUENCE [LARGE SCALE GENOMIC DNA]</scope>
    <source>
        <strain evidence="2 3">ATCC 15068</strain>
    </source>
</reference>
<dbReference type="InterPro" id="IPR009081">
    <property type="entry name" value="PP-bd_ACP"/>
</dbReference>
<dbReference type="EMBL" id="CP029194">
    <property type="protein sequence ID" value="QES22529.1"/>
    <property type="molecule type" value="Genomic_DNA"/>
</dbReference>
<gene>
    <name evidence="2" type="ORF">DEJ46_28340</name>
</gene>
<dbReference type="InterPro" id="IPR036736">
    <property type="entry name" value="ACP-like_sf"/>
</dbReference>
<feature type="domain" description="Carrier" evidence="1">
    <location>
        <begin position="13"/>
        <end position="91"/>
    </location>
</feature>
<dbReference type="PROSITE" id="PS50075">
    <property type="entry name" value="CARRIER"/>
    <property type="match status" value="1"/>
</dbReference>